<evidence type="ECO:0000313" key="7">
    <source>
        <dbReference type="Proteomes" id="UP001267710"/>
    </source>
</evidence>
<dbReference type="SMART" id="SM00895">
    <property type="entry name" value="FCD"/>
    <property type="match status" value="1"/>
</dbReference>
<evidence type="ECO:0000313" key="6">
    <source>
        <dbReference type="EMBL" id="MDR6214848.1"/>
    </source>
</evidence>
<dbReference type="CDD" id="cd07377">
    <property type="entry name" value="WHTH_GntR"/>
    <property type="match status" value="1"/>
</dbReference>
<keyword evidence="3" id="KW-0804">Transcription</keyword>
<gene>
    <name evidence="6" type="ORF">QE399_002537</name>
</gene>
<sequence length="260" mass="28085">MSAAANPSSPARAVSQPQRVVDGIAERIGNGLLSPGDRVPTEPELMREFGVSRTVVREAMSRLQASGLVATRQGVGTFVLEPSQARPLLAAASSTRIRQVLAMLELRISLESEAAHLAAQRRSNAHLAAMRAALDAFDAHRRAGASTTEDDFAFHVQIAAATGNEYFEEVLRSLGSATIPRPAQPPRAHTPAPAAEAAPPPAPTFGTPLVSLEHNKEVTQREHEDIYEAIRRQDANAARAAMLMHLIHSRERLRMVRGDH</sequence>
<reference evidence="6 7" key="1">
    <citation type="submission" date="2023-08" db="EMBL/GenBank/DDBJ databases">
        <title>Functional and genomic diversity of the sorghum phyllosphere microbiome.</title>
        <authorList>
            <person name="Shade A."/>
        </authorList>
    </citation>
    <scope>NUCLEOTIDE SEQUENCE [LARGE SCALE GENOMIC DNA]</scope>
    <source>
        <strain evidence="6 7">SORGH_AS_0335</strain>
    </source>
</reference>
<dbReference type="PANTHER" id="PTHR43537:SF44">
    <property type="entry name" value="GNTR FAMILY REGULATORY PROTEIN"/>
    <property type="match status" value="1"/>
</dbReference>
<organism evidence="6 7">
    <name type="scientific">Paracidovorax wautersii</name>
    <dbReference type="NCBI Taxonomy" id="1177982"/>
    <lineage>
        <taxon>Bacteria</taxon>
        <taxon>Pseudomonadati</taxon>
        <taxon>Pseudomonadota</taxon>
        <taxon>Betaproteobacteria</taxon>
        <taxon>Burkholderiales</taxon>
        <taxon>Comamonadaceae</taxon>
        <taxon>Paracidovorax</taxon>
    </lineage>
</organism>
<keyword evidence="1" id="KW-0805">Transcription regulation</keyword>
<feature type="compositionally biased region" description="Low complexity" evidence="4">
    <location>
        <begin position="186"/>
        <end position="197"/>
    </location>
</feature>
<evidence type="ECO:0000256" key="4">
    <source>
        <dbReference type="SAM" id="MobiDB-lite"/>
    </source>
</evidence>
<dbReference type="PRINTS" id="PR00035">
    <property type="entry name" value="HTHGNTR"/>
</dbReference>
<evidence type="ECO:0000259" key="5">
    <source>
        <dbReference type="PROSITE" id="PS50949"/>
    </source>
</evidence>
<dbReference type="InterPro" id="IPR036388">
    <property type="entry name" value="WH-like_DNA-bd_sf"/>
</dbReference>
<evidence type="ECO:0000256" key="3">
    <source>
        <dbReference type="ARBA" id="ARBA00023163"/>
    </source>
</evidence>
<evidence type="ECO:0000256" key="2">
    <source>
        <dbReference type="ARBA" id="ARBA00023125"/>
    </source>
</evidence>
<dbReference type="PANTHER" id="PTHR43537">
    <property type="entry name" value="TRANSCRIPTIONAL REGULATOR, GNTR FAMILY"/>
    <property type="match status" value="1"/>
</dbReference>
<proteinExistence type="predicted"/>
<comment type="caution">
    <text evidence="6">The sequence shown here is derived from an EMBL/GenBank/DDBJ whole genome shotgun (WGS) entry which is preliminary data.</text>
</comment>
<keyword evidence="7" id="KW-1185">Reference proteome</keyword>
<dbReference type="InterPro" id="IPR036390">
    <property type="entry name" value="WH_DNA-bd_sf"/>
</dbReference>
<dbReference type="PROSITE" id="PS50949">
    <property type="entry name" value="HTH_GNTR"/>
    <property type="match status" value="1"/>
</dbReference>
<dbReference type="SMART" id="SM00345">
    <property type="entry name" value="HTH_GNTR"/>
    <property type="match status" value="1"/>
</dbReference>
<dbReference type="InterPro" id="IPR011711">
    <property type="entry name" value="GntR_C"/>
</dbReference>
<dbReference type="Gene3D" id="1.10.10.10">
    <property type="entry name" value="Winged helix-like DNA-binding domain superfamily/Winged helix DNA-binding domain"/>
    <property type="match status" value="1"/>
</dbReference>
<accession>A0ABU1ICA7</accession>
<dbReference type="SUPFAM" id="SSF48008">
    <property type="entry name" value="GntR ligand-binding domain-like"/>
    <property type="match status" value="2"/>
</dbReference>
<dbReference type="InterPro" id="IPR008920">
    <property type="entry name" value="TF_FadR/GntR_C"/>
</dbReference>
<dbReference type="Pfam" id="PF07729">
    <property type="entry name" value="FCD"/>
    <property type="match status" value="2"/>
</dbReference>
<dbReference type="Proteomes" id="UP001267710">
    <property type="component" value="Unassembled WGS sequence"/>
</dbReference>
<name>A0ABU1ICA7_9BURK</name>
<dbReference type="Pfam" id="PF00392">
    <property type="entry name" value="GntR"/>
    <property type="match status" value="1"/>
</dbReference>
<feature type="domain" description="HTH gntR-type" evidence="5">
    <location>
        <begin position="14"/>
        <end position="82"/>
    </location>
</feature>
<dbReference type="EMBL" id="JAVIZX010000001">
    <property type="protein sequence ID" value="MDR6214848.1"/>
    <property type="molecule type" value="Genomic_DNA"/>
</dbReference>
<dbReference type="RefSeq" id="WP_309829157.1">
    <property type="nucleotide sequence ID" value="NZ_JAVIZX010000001.1"/>
</dbReference>
<feature type="region of interest" description="Disordered" evidence="4">
    <location>
        <begin position="177"/>
        <end position="209"/>
    </location>
</feature>
<keyword evidence="6" id="KW-0670">Pyruvate</keyword>
<dbReference type="InterPro" id="IPR000524">
    <property type="entry name" value="Tscrpt_reg_HTH_GntR"/>
</dbReference>
<keyword evidence="2" id="KW-0238">DNA-binding</keyword>
<dbReference type="SUPFAM" id="SSF46785">
    <property type="entry name" value="Winged helix' DNA-binding domain"/>
    <property type="match status" value="1"/>
</dbReference>
<protein>
    <submittedName>
        <fullName evidence="6">GntR family transcriptional repressor for pyruvate dehydrogenase complex</fullName>
    </submittedName>
</protein>
<evidence type="ECO:0000256" key="1">
    <source>
        <dbReference type="ARBA" id="ARBA00023015"/>
    </source>
</evidence>
<dbReference type="Gene3D" id="1.20.120.530">
    <property type="entry name" value="GntR ligand-binding domain-like"/>
    <property type="match status" value="1"/>
</dbReference>